<keyword evidence="1" id="KW-0472">Membrane</keyword>
<name>A0A8J7TLU6_9BACT</name>
<keyword evidence="1" id="KW-1133">Transmembrane helix</keyword>
<reference evidence="2" key="1">
    <citation type="submission" date="2021-02" db="EMBL/GenBank/DDBJ databases">
        <title>Genome-Resolved Metagenomics of a Microbial Community Performing Photosynthetic Biological Nutrient Removal.</title>
        <authorList>
            <person name="Mcdaniel E.A."/>
        </authorList>
    </citation>
    <scope>NUCLEOTIDE SEQUENCE</scope>
    <source>
        <strain evidence="2">UWPOB_OBS1</strain>
    </source>
</reference>
<gene>
    <name evidence="2" type="ORF">J0M35_03320</name>
</gene>
<feature type="transmembrane region" description="Helical" evidence="1">
    <location>
        <begin position="183"/>
        <end position="206"/>
    </location>
</feature>
<dbReference type="Proteomes" id="UP000664277">
    <property type="component" value="Unassembled WGS sequence"/>
</dbReference>
<evidence type="ECO:0000313" key="2">
    <source>
        <dbReference type="EMBL" id="MBN8659368.1"/>
    </source>
</evidence>
<evidence type="ECO:0000313" key="3">
    <source>
        <dbReference type="Proteomes" id="UP000664277"/>
    </source>
</evidence>
<dbReference type="EMBL" id="JAFLCK010000003">
    <property type="protein sequence ID" value="MBN8659368.1"/>
    <property type="molecule type" value="Genomic_DNA"/>
</dbReference>
<protein>
    <submittedName>
        <fullName evidence="2">Zinc ribbon domain-containing protein</fullName>
    </submittedName>
</protein>
<evidence type="ECO:0000256" key="1">
    <source>
        <dbReference type="SAM" id="Phobius"/>
    </source>
</evidence>
<proteinExistence type="predicted"/>
<dbReference type="AlphaFoldDB" id="A0A8J7TLU6"/>
<comment type="caution">
    <text evidence="2">The sequence shown here is derived from an EMBL/GenBank/DDBJ whole genome shotgun (WGS) entry which is preliminary data.</text>
</comment>
<organism evidence="2 3">
    <name type="scientific">Candidatus Obscuribacter phosphatis</name>
    <dbReference type="NCBI Taxonomy" id="1906157"/>
    <lineage>
        <taxon>Bacteria</taxon>
        <taxon>Bacillati</taxon>
        <taxon>Candidatus Melainabacteria</taxon>
        <taxon>Candidatus Obscuribacterales</taxon>
        <taxon>Candidatus Obscuribacteraceae</taxon>
        <taxon>Candidatus Obscuribacter</taxon>
    </lineage>
</organism>
<accession>A0A8J7TLU6</accession>
<keyword evidence="1" id="KW-0812">Transmembrane</keyword>
<sequence>MSRDTTVVDKNYAEEKACIKCRRSLEARAKFCGNCGSEQPKMVYYPELQSVQLSPLSQSNQMSQLSQIRHLSLSQELMMVGSRVEEAKQASLIAPGQPILQASLNENPAQEAARAVYTTPDFAKRRKRRIPVELKEELAALQLSKAKQKAFLLMHWIIFLISNLIGLYIALKCYFEFNGDEVAKIMVATTPLMFINLTALVCLSPIKGTKRELARLKERETYIRLELEVDAD</sequence>
<feature type="transmembrane region" description="Helical" evidence="1">
    <location>
        <begin position="150"/>
        <end position="171"/>
    </location>
</feature>